<evidence type="ECO:0000256" key="1">
    <source>
        <dbReference type="ARBA" id="ARBA00006174"/>
    </source>
</evidence>
<dbReference type="Pfam" id="PF19305">
    <property type="entry name" value="MmgE_PrpD_C"/>
    <property type="match status" value="1"/>
</dbReference>
<protein>
    <submittedName>
        <fullName evidence="4">MmgE/PrpD family protein</fullName>
    </submittedName>
</protein>
<dbReference type="EMBL" id="JBHUOQ010000004">
    <property type="protein sequence ID" value="MFD2831089.1"/>
    <property type="molecule type" value="Genomic_DNA"/>
</dbReference>
<keyword evidence="5" id="KW-1185">Reference proteome</keyword>
<evidence type="ECO:0000259" key="3">
    <source>
        <dbReference type="Pfam" id="PF19305"/>
    </source>
</evidence>
<dbReference type="InterPro" id="IPR005656">
    <property type="entry name" value="MmgE_PrpD"/>
</dbReference>
<feature type="domain" description="MmgE/PrpD N-terminal" evidence="2">
    <location>
        <begin position="15"/>
        <end position="215"/>
    </location>
</feature>
<evidence type="ECO:0000313" key="5">
    <source>
        <dbReference type="Proteomes" id="UP001597519"/>
    </source>
</evidence>
<dbReference type="SUPFAM" id="SSF103378">
    <property type="entry name" value="2-methylcitrate dehydratase PrpD"/>
    <property type="match status" value="1"/>
</dbReference>
<dbReference type="Gene3D" id="3.30.1330.120">
    <property type="entry name" value="2-methylcitrate dehydratase PrpD"/>
    <property type="match status" value="1"/>
</dbReference>
<dbReference type="RefSeq" id="WP_377774742.1">
    <property type="nucleotide sequence ID" value="NZ_JBHUOQ010000004.1"/>
</dbReference>
<name>A0ABW5X000_9STAP</name>
<evidence type="ECO:0000313" key="4">
    <source>
        <dbReference type="EMBL" id="MFD2831089.1"/>
    </source>
</evidence>
<dbReference type="PANTHER" id="PTHR16943:SF8">
    <property type="entry name" value="2-METHYLCITRATE DEHYDRATASE"/>
    <property type="match status" value="1"/>
</dbReference>
<sequence length="440" mass="48063">MTLTSDFLQKLFDKAERISNDEYSAAKKGVLDFTASSIAAKSLPQITALIDYYGPVKNGVPIIGYDKSLPPKESVIVNGYIAHYLDLDDVHSEVRGHPSAVILPALLALKDTEITAEHFYKSYIIGVDAIAALGRNIGTRHYEKGFHASSTLGSIASAISVSYALHGDIEKTENAVGIAVSASSGVRSQFGSEMKPFQLGMSAANGFEAALLSHQSLVDSNPNQLAAFFEIYGDFSGQSIDPGRSFSITSPGLWFKLYPCCSANYHAIDAVKEIIEIYDLKESDVTGVELIYPPNGDAALIHTAPKTGKEGMFSPEYVCSLLLQQKTLIPSRFDDREIEDETLLLMKKFKRTYDASITPASDAVPGGRFTIVNVTTTDGKLLSSRVDKPKGSPEYPLDNQDLMDKLNIYIDRSINTKELIDRLNQADTLQKIKKTIGEIK</sequence>
<dbReference type="InterPro" id="IPR042188">
    <property type="entry name" value="MmgE/PrpD_sf_2"/>
</dbReference>
<organism evidence="4 5">
    <name type="scientific">Corticicoccus populi</name>
    <dbReference type="NCBI Taxonomy" id="1812821"/>
    <lineage>
        <taxon>Bacteria</taxon>
        <taxon>Bacillati</taxon>
        <taxon>Bacillota</taxon>
        <taxon>Bacilli</taxon>
        <taxon>Bacillales</taxon>
        <taxon>Staphylococcaceae</taxon>
        <taxon>Corticicoccus</taxon>
    </lineage>
</organism>
<proteinExistence type="inferred from homology"/>
<dbReference type="Gene3D" id="1.10.4100.10">
    <property type="entry name" value="2-methylcitrate dehydratase PrpD"/>
    <property type="match status" value="1"/>
</dbReference>
<dbReference type="InterPro" id="IPR045336">
    <property type="entry name" value="MmgE_PrpD_N"/>
</dbReference>
<dbReference type="InterPro" id="IPR036148">
    <property type="entry name" value="MmgE/PrpD_sf"/>
</dbReference>
<reference evidence="5" key="1">
    <citation type="journal article" date="2019" name="Int. J. Syst. Evol. Microbiol.">
        <title>The Global Catalogue of Microorganisms (GCM) 10K type strain sequencing project: providing services to taxonomists for standard genome sequencing and annotation.</title>
        <authorList>
            <consortium name="The Broad Institute Genomics Platform"/>
            <consortium name="The Broad Institute Genome Sequencing Center for Infectious Disease"/>
            <person name="Wu L."/>
            <person name="Ma J."/>
        </authorList>
    </citation>
    <scope>NUCLEOTIDE SEQUENCE [LARGE SCALE GENOMIC DNA]</scope>
    <source>
        <strain evidence="5">KCTC 33575</strain>
    </source>
</reference>
<accession>A0ABW5X000</accession>
<dbReference type="Pfam" id="PF03972">
    <property type="entry name" value="MmgE_PrpD_N"/>
    <property type="match status" value="1"/>
</dbReference>
<evidence type="ECO:0000259" key="2">
    <source>
        <dbReference type="Pfam" id="PF03972"/>
    </source>
</evidence>
<dbReference type="Proteomes" id="UP001597519">
    <property type="component" value="Unassembled WGS sequence"/>
</dbReference>
<comment type="caution">
    <text evidence="4">The sequence shown here is derived from an EMBL/GenBank/DDBJ whole genome shotgun (WGS) entry which is preliminary data.</text>
</comment>
<comment type="similarity">
    <text evidence="1">Belongs to the PrpD family.</text>
</comment>
<dbReference type="InterPro" id="IPR045337">
    <property type="entry name" value="MmgE_PrpD_C"/>
</dbReference>
<dbReference type="InterPro" id="IPR042183">
    <property type="entry name" value="MmgE/PrpD_sf_1"/>
</dbReference>
<dbReference type="PANTHER" id="PTHR16943">
    <property type="entry name" value="2-METHYLCITRATE DEHYDRATASE-RELATED"/>
    <property type="match status" value="1"/>
</dbReference>
<gene>
    <name evidence="4" type="ORF">ACFSX4_11505</name>
</gene>
<feature type="domain" description="MmgE/PrpD C-terminal" evidence="3">
    <location>
        <begin position="258"/>
        <end position="415"/>
    </location>
</feature>